<evidence type="ECO:0000313" key="3">
    <source>
        <dbReference type="EMBL" id="KKZ63453.1"/>
    </source>
</evidence>
<dbReference type="InterPro" id="IPR036047">
    <property type="entry name" value="F-box-like_dom_sf"/>
</dbReference>
<evidence type="ECO:0000259" key="2">
    <source>
        <dbReference type="PROSITE" id="PS50181"/>
    </source>
</evidence>
<reference evidence="4" key="1">
    <citation type="journal article" date="2015" name="PLoS Genet.">
        <title>The dynamic genome and transcriptome of the human fungal pathogen Blastomyces and close relative Emmonsia.</title>
        <authorList>
            <person name="Munoz J.F."/>
            <person name="Gauthier G.M."/>
            <person name="Desjardins C.A."/>
            <person name="Gallo J.E."/>
            <person name="Holder J."/>
            <person name="Sullivan T.D."/>
            <person name="Marty A.J."/>
            <person name="Carmen J.C."/>
            <person name="Chen Z."/>
            <person name="Ding L."/>
            <person name="Gujja S."/>
            <person name="Magrini V."/>
            <person name="Misas E."/>
            <person name="Mitreva M."/>
            <person name="Priest M."/>
            <person name="Saif S."/>
            <person name="Whiston E.A."/>
            <person name="Young S."/>
            <person name="Zeng Q."/>
            <person name="Goldman W.E."/>
            <person name="Mardis E.R."/>
            <person name="Taylor J.W."/>
            <person name="McEwen J.G."/>
            <person name="Clay O.K."/>
            <person name="Klein B.S."/>
            <person name="Cuomo C.A."/>
        </authorList>
    </citation>
    <scope>NUCLEOTIDE SEQUENCE [LARGE SCALE GENOMIC DNA]</scope>
    <source>
        <strain evidence="4">UAMH 3008</strain>
    </source>
</reference>
<evidence type="ECO:0000256" key="1">
    <source>
        <dbReference type="SAM" id="MobiDB-lite"/>
    </source>
</evidence>
<dbReference type="CDD" id="cd09917">
    <property type="entry name" value="F-box_SF"/>
    <property type="match status" value="1"/>
</dbReference>
<dbReference type="SUPFAM" id="SSF52047">
    <property type="entry name" value="RNI-like"/>
    <property type="match status" value="1"/>
</dbReference>
<gene>
    <name evidence="3" type="ORF">EMCG_02264</name>
</gene>
<dbReference type="SUPFAM" id="SSF81383">
    <property type="entry name" value="F-box domain"/>
    <property type="match status" value="1"/>
</dbReference>
<protein>
    <recommendedName>
        <fullName evidence="2">F-box domain-containing protein</fullName>
    </recommendedName>
</protein>
<dbReference type="Gene3D" id="3.80.10.10">
    <property type="entry name" value="Ribonuclease Inhibitor"/>
    <property type="match status" value="1"/>
</dbReference>
<feature type="domain" description="F-box" evidence="2">
    <location>
        <begin position="1"/>
        <end position="49"/>
    </location>
</feature>
<proteinExistence type="predicted"/>
<sequence>MAALDSLPTEILLKIVSPLSIQDLAALSLQCHHLKRVVNLASPPEYRRFRFYTVKHVFKFLYTILEKPRLGTFVREIVSKSNSCSTGHHIPPIEKQPLLRSAIMKAGFDGEQAEALMGSLMVGRPKTVMLNSSSDIREALATLLLAICPNIEILRVEYIDGQYFEQLFKMAKTPSKQRNYLQNLRQLDLLRQTGSYVDPDGSYSSFDVAANLRLIAHLPSIESFTVRGVWICEDAVPCWLPPGSSNIKKLNLCYSQFTDDHLRYLIRHPKALEEFTFSSGQLIEPIQDERKKNKAKLLGKKLLCHKSTLKVLDLDVDNYLEYYKYYHYCTGSEAEEEDWESDDPRVVEPRFSWEEPDTRLYGETIGSLHDFTALKRLSIGVKALLGGPSRSDDEDWDQESEKERVPIRLIRDLPPNLEYLCIRGYVPGEDPGYTSQMEEFMANKTKWPPSLKEVHGITECVSGLPILDEDFYGDELPWEETESDWSEDLESSSEDDSEEGDDLEEEDDSEVENN</sequence>
<dbReference type="Proteomes" id="UP000034164">
    <property type="component" value="Unassembled WGS sequence"/>
</dbReference>
<dbReference type="EMBL" id="LCZI01000983">
    <property type="protein sequence ID" value="KKZ63453.1"/>
    <property type="molecule type" value="Genomic_DNA"/>
</dbReference>
<dbReference type="PROSITE" id="PS50181">
    <property type="entry name" value="FBOX"/>
    <property type="match status" value="1"/>
</dbReference>
<feature type="region of interest" description="Disordered" evidence="1">
    <location>
        <begin position="472"/>
        <end position="514"/>
    </location>
</feature>
<dbReference type="InterPro" id="IPR032675">
    <property type="entry name" value="LRR_dom_sf"/>
</dbReference>
<dbReference type="VEuPathDB" id="FungiDB:EMCG_02264"/>
<dbReference type="OrthoDB" id="4188116at2759"/>
<evidence type="ECO:0000313" key="4">
    <source>
        <dbReference type="Proteomes" id="UP000034164"/>
    </source>
</evidence>
<organism evidence="3 4">
    <name type="scientific">[Emmonsia] crescens</name>
    <dbReference type="NCBI Taxonomy" id="73230"/>
    <lineage>
        <taxon>Eukaryota</taxon>
        <taxon>Fungi</taxon>
        <taxon>Dikarya</taxon>
        <taxon>Ascomycota</taxon>
        <taxon>Pezizomycotina</taxon>
        <taxon>Eurotiomycetes</taxon>
        <taxon>Eurotiomycetidae</taxon>
        <taxon>Onygenales</taxon>
        <taxon>Ajellomycetaceae</taxon>
        <taxon>Emergomyces</taxon>
    </lineage>
</organism>
<accession>A0A0G2HZD4</accession>
<dbReference type="Pfam" id="PF12937">
    <property type="entry name" value="F-box-like"/>
    <property type="match status" value="1"/>
</dbReference>
<dbReference type="AlphaFoldDB" id="A0A0G2HZD4"/>
<comment type="caution">
    <text evidence="3">The sequence shown here is derived from an EMBL/GenBank/DDBJ whole genome shotgun (WGS) entry which is preliminary data.</text>
</comment>
<dbReference type="InterPro" id="IPR001810">
    <property type="entry name" value="F-box_dom"/>
</dbReference>
<name>A0A0G2HZD4_9EURO</name>